<reference evidence="7" key="1">
    <citation type="journal article" date="2019" name="Int. J. Syst. Evol. Microbiol.">
        <title>The Global Catalogue of Microorganisms (GCM) 10K type strain sequencing project: providing services to taxonomists for standard genome sequencing and annotation.</title>
        <authorList>
            <consortium name="The Broad Institute Genomics Platform"/>
            <consortium name="The Broad Institute Genome Sequencing Center for Infectious Disease"/>
            <person name="Wu L."/>
            <person name="Ma J."/>
        </authorList>
    </citation>
    <scope>NUCLEOTIDE SEQUENCE [LARGE SCALE GENOMIC DNA]</scope>
    <source>
        <strain evidence="7">CCUG 58127</strain>
    </source>
</reference>
<dbReference type="SUPFAM" id="SSF53822">
    <property type="entry name" value="Periplasmic binding protein-like I"/>
    <property type="match status" value="1"/>
</dbReference>
<evidence type="ECO:0000256" key="2">
    <source>
        <dbReference type="ARBA" id="ARBA00007639"/>
    </source>
</evidence>
<organism evidence="6 7">
    <name type="scientific">Flexivirga alba</name>
    <dbReference type="NCBI Taxonomy" id="702742"/>
    <lineage>
        <taxon>Bacteria</taxon>
        <taxon>Bacillati</taxon>
        <taxon>Actinomycetota</taxon>
        <taxon>Actinomycetes</taxon>
        <taxon>Micrococcales</taxon>
        <taxon>Dermacoccaceae</taxon>
        <taxon>Flexivirga</taxon>
    </lineage>
</organism>
<evidence type="ECO:0000259" key="5">
    <source>
        <dbReference type="Pfam" id="PF13407"/>
    </source>
</evidence>
<dbReference type="EMBL" id="JBHSWH010000001">
    <property type="protein sequence ID" value="MFC6705494.1"/>
    <property type="molecule type" value="Genomic_DNA"/>
</dbReference>
<dbReference type="PROSITE" id="PS51257">
    <property type="entry name" value="PROKAR_LIPOPROTEIN"/>
    <property type="match status" value="1"/>
</dbReference>
<dbReference type="PANTHER" id="PTHR46847">
    <property type="entry name" value="D-ALLOSE-BINDING PERIPLASMIC PROTEIN-RELATED"/>
    <property type="match status" value="1"/>
</dbReference>
<dbReference type="Proteomes" id="UP001596298">
    <property type="component" value="Unassembled WGS sequence"/>
</dbReference>
<comment type="subcellular location">
    <subcellularLocation>
        <location evidence="1">Cell envelope</location>
    </subcellularLocation>
</comment>
<evidence type="ECO:0000313" key="6">
    <source>
        <dbReference type="EMBL" id="MFC6705494.1"/>
    </source>
</evidence>
<keyword evidence="3 4" id="KW-0732">Signal</keyword>
<feature type="chain" id="PRO_5045693070" evidence="4">
    <location>
        <begin position="24"/>
        <end position="347"/>
    </location>
</feature>
<feature type="signal peptide" evidence="4">
    <location>
        <begin position="1"/>
        <end position="23"/>
    </location>
</feature>
<feature type="domain" description="Periplasmic binding protein" evidence="5">
    <location>
        <begin position="44"/>
        <end position="304"/>
    </location>
</feature>
<keyword evidence="7" id="KW-1185">Reference proteome</keyword>
<accession>A0ABW2AG17</accession>
<evidence type="ECO:0000256" key="4">
    <source>
        <dbReference type="SAM" id="SignalP"/>
    </source>
</evidence>
<dbReference type="InterPro" id="IPR028082">
    <property type="entry name" value="Peripla_BP_I"/>
</dbReference>
<dbReference type="Pfam" id="PF13407">
    <property type="entry name" value="Peripla_BP_4"/>
    <property type="match status" value="1"/>
</dbReference>
<comment type="caution">
    <text evidence="6">The sequence shown here is derived from an EMBL/GenBank/DDBJ whole genome shotgun (WGS) entry which is preliminary data.</text>
</comment>
<sequence>MRTQLKSTVVAIAVGGLTLTSVAACGRGGSDASKSSNPTAKAKIAIVTRDFSNPYWAALRDGALAEGKAQGVTVTVKAGSNETDSQGENAEIQTLAGQDYNCFGVVPVNATNVITPLVPVARKKIPILNLDTQIDPAASKKAGVAYASFIGSDNLSAGEQAGKQLLKALGGKGDVAILQGIAGEQNGINRETGFKKVTKGKLKVVSSQPADYDQNKGLTVATAMLQAHPSITGIFAANDTMGLGAAQAVKNAGKEGKVKIISVDGIQAMLKSVKSGKNTGTITQYPYAEGQMAVQACIAKVQGKSIPSRVVAPIAFIDSSNVDKATASFPKPFGAFDDPFGTPKSSK</sequence>
<comment type="similarity">
    <text evidence="2">Belongs to the bacterial solute-binding protein 2 family.</text>
</comment>
<proteinExistence type="inferred from homology"/>
<dbReference type="RefSeq" id="WP_382400680.1">
    <property type="nucleotide sequence ID" value="NZ_JBHSWH010000001.1"/>
</dbReference>
<dbReference type="Gene3D" id="3.40.50.2300">
    <property type="match status" value="2"/>
</dbReference>
<protein>
    <submittedName>
        <fullName evidence="6">Substrate-binding domain-containing protein</fullName>
    </submittedName>
</protein>
<evidence type="ECO:0000256" key="1">
    <source>
        <dbReference type="ARBA" id="ARBA00004196"/>
    </source>
</evidence>
<name>A0ABW2AG17_9MICO</name>
<gene>
    <name evidence="6" type="ORF">ACFQDH_09490</name>
</gene>
<evidence type="ECO:0000256" key="3">
    <source>
        <dbReference type="ARBA" id="ARBA00022729"/>
    </source>
</evidence>
<dbReference type="CDD" id="cd06320">
    <property type="entry name" value="PBP1_allose_binding"/>
    <property type="match status" value="1"/>
</dbReference>
<dbReference type="InterPro" id="IPR025997">
    <property type="entry name" value="SBP_2_dom"/>
</dbReference>
<evidence type="ECO:0000313" key="7">
    <source>
        <dbReference type="Proteomes" id="UP001596298"/>
    </source>
</evidence>
<dbReference type="PANTHER" id="PTHR46847:SF1">
    <property type="entry name" value="D-ALLOSE-BINDING PERIPLASMIC PROTEIN-RELATED"/>
    <property type="match status" value="1"/>
</dbReference>